<dbReference type="OrthoDB" id="21368at2759"/>
<dbReference type="RefSeq" id="XP_040723970.1">
    <property type="nucleotide sequence ID" value="XM_040871377.1"/>
</dbReference>
<comment type="caution">
    <text evidence="10">The sequence shown here is derived from an EMBL/GenBank/DDBJ whole genome shotgun (WGS) entry which is preliminary data.</text>
</comment>
<dbReference type="InterPro" id="IPR013957">
    <property type="entry name" value="SNRNP27"/>
</dbReference>
<gene>
    <name evidence="10" type="ORF">BCR37DRAFT_393918</name>
</gene>
<dbReference type="GO" id="GO:0071011">
    <property type="term" value="C:precatalytic spliceosome"/>
    <property type="evidence" value="ECO:0007669"/>
    <property type="project" value="TreeGrafter"/>
</dbReference>
<comment type="similarity">
    <text evidence="3">Belongs to the SNUT3 family.</text>
</comment>
<evidence type="ECO:0000256" key="2">
    <source>
        <dbReference type="ARBA" id="ARBA00004123"/>
    </source>
</evidence>
<dbReference type="GeneID" id="63787976"/>
<dbReference type="STRING" id="56484.A0A1Y2F920"/>
<dbReference type="AlphaFoldDB" id="A0A1Y2F920"/>
<comment type="subunit">
    <text evidence="4">Part of a tri-snRNP complex.</text>
</comment>
<dbReference type="OMA" id="VDSSTMW"/>
<dbReference type="Pfam" id="PF08648">
    <property type="entry name" value="SNRNP27"/>
    <property type="match status" value="1"/>
</dbReference>
<evidence type="ECO:0000313" key="10">
    <source>
        <dbReference type="EMBL" id="ORY79836.1"/>
    </source>
</evidence>
<comment type="function">
    <text evidence="1">May play a role in mRNA splicing.</text>
</comment>
<dbReference type="Proteomes" id="UP000193685">
    <property type="component" value="Unassembled WGS sequence"/>
</dbReference>
<keyword evidence="7" id="KW-0539">Nucleus</keyword>
<organism evidence="10 11">
    <name type="scientific">Protomyces lactucae-debilis</name>
    <dbReference type="NCBI Taxonomy" id="2754530"/>
    <lineage>
        <taxon>Eukaryota</taxon>
        <taxon>Fungi</taxon>
        <taxon>Dikarya</taxon>
        <taxon>Ascomycota</taxon>
        <taxon>Taphrinomycotina</taxon>
        <taxon>Taphrinomycetes</taxon>
        <taxon>Taphrinales</taxon>
        <taxon>Protomycetaceae</taxon>
        <taxon>Protomyces</taxon>
    </lineage>
</organism>
<comment type="subcellular location">
    <subcellularLocation>
        <location evidence="2">Nucleus</location>
    </subcellularLocation>
</comment>
<reference evidence="10 11" key="1">
    <citation type="submission" date="2016-07" db="EMBL/GenBank/DDBJ databases">
        <title>Pervasive Adenine N6-methylation of Active Genes in Fungi.</title>
        <authorList>
            <consortium name="DOE Joint Genome Institute"/>
            <person name="Mondo S.J."/>
            <person name="Dannebaum R.O."/>
            <person name="Kuo R.C."/>
            <person name="Labutti K."/>
            <person name="Haridas S."/>
            <person name="Kuo A."/>
            <person name="Salamov A."/>
            <person name="Ahrendt S.R."/>
            <person name="Lipzen A."/>
            <person name="Sullivan W."/>
            <person name="Andreopoulos W.B."/>
            <person name="Clum A."/>
            <person name="Lindquist E."/>
            <person name="Daum C."/>
            <person name="Ramamoorthy G.K."/>
            <person name="Gryganskyi A."/>
            <person name="Culley D."/>
            <person name="Magnuson J.K."/>
            <person name="James T.Y."/>
            <person name="O'Malley M.A."/>
            <person name="Stajich J.E."/>
            <person name="Spatafora J.W."/>
            <person name="Visel A."/>
            <person name="Grigoriev I.V."/>
        </authorList>
    </citation>
    <scope>NUCLEOTIDE SEQUENCE [LARGE SCALE GENOMIC DNA]</scope>
    <source>
        <strain evidence="10 11">12-1054</strain>
    </source>
</reference>
<feature type="compositionally biased region" description="Basic and acidic residues" evidence="8">
    <location>
        <begin position="13"/>
        <end position="64"/>
    </location>
</feature>
<feature type="compositionally biased region" description="Basic and acidic residues" evidence="8">
    <location>
        <begin position="71"/>
        <end position="81"/>
    </location>
</feature>
<protein>
    <recommendedName>
        <fullName evidence="9">U4/U6.U5 small nuclear ribonucleoprotein 27kDa protein domain-containing protein</fullName>
    </recommendedName>
</protein>
<dbReference type="EMBL" id="MCFI01000014">
    <property type="protein sequence ID" value="ORY79836.1"/>
    <property type="molecule type" value="Genomic_DNA"/>
</dbReference>
<evidence type="ECO:0000256" key="1">
    <source>
        <dbReference type="ARBA" id="ARBA00003632"/>
    </source>
</evidence>
<evidence type="ECO:0000256" key="8">
    <source>
        <dbReference type="SAM" id="MobiDB-lite"/>
    </source>
</evidence>
<dbReference type="GO" id="GO:0008380">
    <property type="term" value="P:RNA splicing"/>
    <property type="evidence" value="ECO:0007669"/>
    <property type="project" value="UniProtKB-KW"/>
</dbReference>
<feature type="region of interest" description="Disordered" evidence="8">
    <location>
        <begin position="1"/>
        <end position="118"/>
    </location>
</feature>
<evidence type="ECO:0000256" key="6">
    <source>
        <dbReference type="ARBA" id="ARBA00023187"/>
    </source>
</evidence>
<evidence type="ECO:0000256" key="4">
    <source>
        <dbReference type="ARBA" id="ARBA00011825"/>
    </source>
</evidence>
<proteinExistence type="inferred from homology"/>
<feature type="compositionally biased region" description="Basic residues" evidence="8">
    <location>
        <begin position="1"/>
        <end position="12"/>
    </location>
</feature>
<evidence type="ECO:0000259" key="9">
    <source>
        <dbReference type="Pfam" id="PF08648"/>
    </source>
</evidence>
<keyword evidence="5" id="KW-0507">mRNA processing</keyword>
<keyword evidence="11" id="KW-1185">Reference proteome</keyword>
<keyword evidence="6" id="KW-0508">mRNA splicing</keyword>
<name>A0A1Y2F920_PROLT</name>
<dbReference type="PANTHER" id="PTHR31077:SF1">
    <property type="entry name" value="U4_U6.U5 SMALL NUCLEAR RIBONUCLEOPROTEIN 27 KDA PROTEIN"/>
    <property type="match status" value="1"/>
</dbReference>
<dbReference type="PANTHER" id="PTHR31077">
    <property type="entry name" value="U4/U6.U5 SMALL NUCLEAR RIBONUCLEOPROTEIN 27 KDA PROTEIN"/>
    <property type="match status" value="1"/>
</dbReference>
<evidence type="ECO:0000256" key="5">
    <source>
        <dbReference type="ARBA" id="ARBA00022664"/>
    </source>
</evidence>
<evidence type="ECO:0000256" key="3">
    <source>
        <dbReference type="ARBA" id="ARBA00008218"/>
    </source>
</evidence>
<feature type="compositionally biased region" description="Acidic residues" evidence="8">
    <location>
        <begin position="108"/>
        <end position="118"/>
    </location>
</feature>
<feature type="domain" description="U4/U6.U5 small nuclear ribonucleoprotein 27kDa protein" evidence="9">
    <location>
        <begin position="118"/>
        <end position="173"/>
    </location>
</feature>
<dbReference type="GO" id="GO:0006397">
    <property type="term" value="P:mRNA processing"/>
    <property type="evidence" value="ECO:0007669"/>
    <property type="project" value="UniProtKB-KW"/>
</dbReference>
<sequence length="177" mass="20420">MSQRSTRHSRGKKGYDRRQEARSRPYDRERPSRPEDTRRYNDRNHYGRDAPRRNEDDRSREEYRSKRRADKSRSRSRERGSPARPTYRPLHDVKPTDSPAKDAAMTTEPEENAEEDEDAREMAALMGFAGFSTTKGAHVTGNGAAGAVAKAEKRVEYRQYMNRKGGFNRPLDDKSAV</sequence>
<evidence type="ECO:0000256" key="7">
    <source>
        <dbReference type="ARBA" id="ARBA00023242"/>
    </source>
</evidence>
<evidence type="ECO:0000313" key="11">
    <source>
        <dbReference type="Proteomes" id="UP000193685"/>
    </source>
</evidence>
<accession>A0A1Y2F920</accession>